<reference evidence="16 17" key="1">
    <citation type="journal article" date="2015" name="Genome Announc.">
        <title>Expanding the biotechnology potential of lactobacilli through comparative genomics of 213 strains and associated genera.</title>
        <authorList>
            <person name="Sun Z."/>
            <person name="Harris H.M."/>
            <person name="McCann A."/>
            <person name="Guo C."/>
            <person name="Argimon S."/>
            <person name="Zhang W."/>
            <person name="Yang X."/>
            <person name="Jeffery I.B."/>
            <person name="Cooney J.C."/>
            <person name="Kagawa T.F."/>
            <person name="Liu W."/>
            <person name="Song Y."/>
            <person name="Salvetti E."/>
            <person name="Wrobel A."/>
            <person name="Rasinkangas P."/>
            <person name="Parkhill J."/>
            <person name="Rea M.C."/>
            <person name="O'Sullivan O."/>
            <person name="Ritari J."/>
            <person name="Douillard F.P."/>
            <person name="Paul Ross R."/>
            <person name="Yang R."/>
            <person name="Briner A.E."/>
            <person name="Felis G.E."/>
            <person name="de Vos W.M."/>
            <person name="Barrangou R."/>
            <person name="Klaenhammer T.R."/>
            <person name="Caufield P.W."/>
            <person name="Cui Y."/>
            <person name="Zhang H."/>
            <person name="O'Toole P.W."/>
        </authorList>
    </citation>
    <scope>NUCLEOTIDE SEQUENCE [LARGE SCALE GENOMIC DNA]</scope>
    <source>
        <strain evidence="16 17">DSM 12744</strain>
    </source>
</reference>
<dbReference type="InterPro" id="IPR036095">
    <property type="entry name" value="PTS_EIIB-like_sf"/>
</dbReference>
<evidence type="ECO:0000256" key="11">
    <source>
        <dbReference type="SAM" id="MobiDB-lite"/>
    </source>
</evidence>
<evidence type="ECO:0000256" key="10">
    <source>
        <dbReference type="ARBA" id="ARBA00023136"/>
    </source>
</evidence>
<dbReference type="CDD" id="cd05569">
    <property type="entry name" value="PTS_IIB_fructose"/>
    <property type="match status" value="1"/>
</dbReference>
<dbReference type="InterPro" id="IPR003501">
    <property type="entry name" value="PTS_EIIB_2/3"/>
</dbReference>
<evidence type="ECO:0000256" key="3">
    <source>
        <dbReference type="ARBA" id="ARBA00022475"/>
    </source>
</evidence>
<dbReference type="GO" id="GO:0005351">
    <property type="term" value="F:carbohydrate:proton symporter activity"/>
    <property type="evidence" value="ECO:0007669"/>
    <property type="project" value="InterPro"/>
</dbReference>
<dbReference type="GO" id="GO:0022877">
    <property type="term" value="F:protein-N(PI)-phosphohistidine-fructose phosphotransferase system transporter activity"/>
    <property type="evidence" value="ECO:0007669"/>
    <property type="project" value="InterPro"/>
</dbReference>
<dbReference type="SUPFAM" id="SSF55804">
    <property type="entry name" value="Phoshotransferase/anion transport protein"/>
    <property type="match status" value="1"/>
</dbReference>
<evidence type="ECO:0000256" key="4">
    <source>
        <dbReference type="ARBA" id="ARBA00022553"/>
    </source>
</evidence>
<dbReference type="Proteomes" id="UP000051330">
    <property type="component" value="Unassembled WGS sequence"/>
</dbReference>
<evidence type="ECO:0000259" key="14">
    <source>
        <dbReference type="PROSITE" id="PS51099"/>
    </source>
</evidence>
<dbReference type="Pfam" id="PF02302">
    <property type="entry name" value="PTS_IIB"/>
    <property type="match status" value="1"/>
</dbReference>
<evidence type="ECO:0000256" key="6">
    <source>
        <dbReference type="ARBA" id="ARBA00022679"/>
    </source>
</evidence>
<evidence type="ECO:0000256" key="7">
    <source>
        <dbReference type="ARBA" id="ARBA00022683"/>
    </source>
</evidence>
<evidence type="ECO:0000256" key="9">
    <source>
        <dbReference type="ARBA" id="ARBA00022989"/>
    </source>
</evidence>
<keyword evidence="4" id="KW-0597">Phosphoprotein</keyword>
<dbReference type="Gene3D" id="3.40.930.10">
    <property type="entry name" value="Mannitol-specific EII, Chain A"/>
    <property type="match status" value="1"/>
</dbReference>
<dbReference type="InterPro" id="IPR013014">
    <property type="entry name" value="PTS_EIIC_2"/>
</dbReference>
<dbReference type="PATRIC" id="fig|1423792.3.peg.1264"/>
<dbReference type="PROSITE" id="PS51094">
    <property type="entry name" value="PTS_EIIA_TYPE_2"/>
    <property type="match status" value="1"/>
</dbReference>
<name>A0A0R1N8A5_9LACO</name>
<dbReference type="Gene3D" id="3.40.50.2300">
    <property type="match status" value="1"/>
</dbReference>
<evidence type="ECO:0000256" key="1">
    <source>
        <dbReference type="ARBA" id="ARBA00004429"/>
    </source>
</evidence>
<evidence type="ECO:0000256" key="2">
    <source>
        <dbReference type="ARBA" id="ARBA00022448"/>
    </source>
</evidence>
<proteinExistence type="predicted"/>
<dbReference type="PROSITE" id="PS51099">
    <property type="entry name" value="PTS_EIIB_TYPE_2"/>
    <property type="match status" value="1"/>
</dbReference>
<feature type="transmembrane region" description="Helical" evidence="12">
    <location>
        <begin position="262"/>
        <end position="280"/>
    </location>
</feature>
<sequence length="658" mass="69209">MATYDLIGATGCATGIAHTYMAQEALENAAKKMGYSMKVETHGQTGVDDPLTADEINNAKAVIVASDVDVDADRFAGKRVVQVPVADGIKEPENLIKRALSPSTPIFKANLAGAAKSAVSDEAASSGTSFWHLVYTSLMNGISHMLPFVVAGGVLMAVSMFWGIDSANVKSAEYNSFAAMLNTIGSTAMNLMVPVLGAYIAEAIAKRSGLIIGFIVGMIAFVNGTGFLGGIVGGYIAGAVILLLQKVLQPLPNKEFRGLKAIFLYPVLGAFIAGTIMWVISTPMADLNKGMMSFLKGMQTADPILLGVIVGVMCAADFGGPINKAAYITGTALLAQGNFYFMAGVSAACIAPPLATGFAVLMNKNAYTKDERSAGYVNFLLGSTHITEGAIPFAAKNPLLNIPSFMVGSAIAAVLTYVTRITIHAPHGGFLVLGLVNKPILWVLWIVIGALVSGALLALIAGRSAKKHGGVVETAGVDIFGTGDAGDEPAAPQTTAPTGGNDATVNPADILNTDQVEFDLSATNRNDALHQLAQLAVAKGIATDAEAVYQKYLNREKESSTGMEQGIAIPHAQDASIERSAMLVVRLTKPVTDWPSFDNQPIDTMISFLIPEKDNGAHLHYLSNTAKLLTHQSFIKDLKAAKTPVDVVQLFRNPHIED</sequence>
<protein>
    <submittedName>
        <fullName evidence="16">PTS system fructose-specific transporter subunit IIABC</fullName>
    </submittedName>
</protein>
<dbReference type="STRING" id="1423792.FD09_GL001245"/>
<accession>A0A0R1N8A5</accession>
<keyword evidence="5" id="KW-0762">Sugar transport</keyword>
<evidence type="ECO:0000256" key="5">
    <source>
        <dbReference type="ARBA" id="ARBA00022597"/>
    </source>
</evidence>
<dbReference type="CDD" id="cd00211">
    <property type="entry name" value="PTS_IIA_fru"/>
    <property type="match status" value="1"/>
</dbReference>
<dbReference type="NCBIfam" id="TIGR01427">
    <property type="entry name" value="PTS_IIC_fructo"/>
    <property type="match status" value="1"/>
</dbReference>
<evidence type="ECO:0000256" key="12">
    <source>
        <dbReference type="SAM" id="Phobius"/>
    </source>
</evidence>
<dbReference type="NCBIfam" id="TIGR00829">
    <property type="entry name" value="FRU"/>
    <property type="match status" value="1"/>
</dbReference>
<feature type="transmembrane region" description="Helical" evidence="12">
    <location>
        <begin position="145"/>
        <end position="164"/>
    </location>
</feature>
<dbReference type="InterPro" id="IPR003353">
    <property type="entry name" value="PTS_IIB_fruc"/>
</dbReference>
<evidence type="ECO:0000259" key="13">
    <source>
        <dbReference type="PROSITE" id="PS51094"/>
    </source>
</evidence>
<dbReference type="InterPro" id="IPR050864">
    <property type="entry name" value="Bacterial_PTS_Sugar_Transport"/>
</dbReference>
<dbReference type="PANTHER" id="PTHR30505">
    <property type="entry name" value="FRUCTOSE-LIKE PERMEASE"/>
    <property type="match status" value="1"/>
</dbReference>
<comment type="caution">
    <text evidence="16">The sequence shown here is derived from an EMBL/GenBank/DDBJ whole genome shotgun (WGS) entry which is preliminary data.</text>
</comment>
<keyword evidence="6" id="KW-0808">Transferase</keyword>
<feature type="domain" description="PTS EIIB type-2" evidence="14">
    <location>
        <begin position="6"/>
        <end position="101"/>
    </location>
</feature>
<evidence type="ECO:0000313" key="16">
    <source>
        <dbReference type="EMBL" id="KRL14085.1"/>
    </source>
</evidence>
<dbReference type="OrthoDB" id="9782569at2"/>
<dbReference type="PROSITE" id="PS51104">
    <property type="entry name" value="PTS_EIIC_TYPE_2"/>
    <property type="match status" value="1"/>
</dbReference>
<dbReference type="GO" id="GO:0009401">
    <property type="term" value="P:phosphoenolpyruvate-dependent sugar phosphotransferase system"/>
    <property type="evidence" value="ECO:0007669"/>
    <property type="project" value="UniProtKB-KW"/>
</dbReference>
<feature type="transmembrane region" description="Helical" evidence="12">
    <location>
        <begin position="339"/>
        <end position="362"/>
    </location>
</feature>
<keyword evidence="17" id="KW-1185">Reference proteome</keyword>
<dbReference type="InterPro" id="IPR016152">
    <property type="entry name" value="PTrfase/Anion_transptr"/>
</dbReference>
<feature type="domain" description="PTS EIIC type-2" evidence="15">
    <location>
        <begin position="134"/>
        <end position="475"/>
    </location>
</feature>
<dbReference type="AlphaFoldDB" id="A0A0R1N8A5"/>
<comment type="subcellular location">
    <subcellularLocation>
        <location evidence="1">Cell inner membrane</location>
        <topology evidence="1">Multi-pass membrane protein</topology>
    </subcellularLocation>
</comment>
<keyword evidence="2" id="KW-0813">Transport</keyword>
<organism evidence="16 17">
    <name type="scientific">Schleiferilactobacillus perolens DSM 12744</name>
    <dbReference type="NCBI Taxonomy" id="1423792"/>
    <lineage>
        <taxon>Bacteria</taxon>
        <taxon>Bacillati</taxon>
        <taxon>Bacillota</taxon>
        <taxon>Bacilli</taxon>
        <taxon>Lactobacillales</taxon>
        <taxon>Lactobacillaceae</taxon>
        <taxon>Schleiferilactobacillus</taxon>
    </lineage>
</organism>
<feature type="transmembrane region" description="Helical" evidence="12">
    <location>
        <begin position="399"/>
        <end position="419"/>
    </location>
</feature>
<dbReference type="PANTHER" id="PTHR30505:SF28">
    <property type="entry name" value="PTS SYSTEM 2-O-ALPHA-MANNOSYL-D-GLYCERATE-SPECIFIC EIIABC COMPONENT"/>
    <property type="match status" value="1"/>
</dbReference>
<feature type="transmembrane region" description="Helical" evidence="12">
    <location>
        <begin position="301"/>
        <end position="319"/>
    </location>
</feature>
<keyword evidence="10 12" id="KW-0472">Membrane</keyword>
<dbReference type="SUPFAM" id="SSF52794">
    <property type="entry name" value="PTS system IIB component-like"/>
    <property type="match status" value="1"/>
</dbReference>
<gene>
    <name evidence="16" type="ORF">FD09_GL001245</name>
</gene>
<feature type="domain" description="PTS EIIA type-2" evidence="13">
    <location>
        <begin position="509"/>
        <end position="654"/>
    </location>
</feature>
<dbReference type="FunFam" id="3.40.50.2300:FF:000014">
    <property type="entry name" value="PTS system fructose-like transporter subunit IIB"/>
    <property type="match status" value="1"/>
</dbReference>
<dbReference type="Pfam" id="PF00359">
    <property type="entry name" value="PTS_EIIA_2"/>
    <property type="match status" value="1"/>
</dbReference>
<feature type="compositionally biased region" description="Polar residues" evidence="11">
    <location>
        <begin position="492"/>
        <end position="503"/>
    </location>
</feature>
<dbReference type="InterPro" id="IPR013011">
    <property type="entry name" value="PTS_EIIB_2"/>
</dbReference>
<feature type="region of interest" description="Disordered" evidence="11">
    <location>
        <begin position="483"/>
        <end position="503"/>
    </location>
</feature>
<keyword evidence="7" id="KW-0598">Phosphotransferase system</keyword>
<dbReference type="GO" id="GO:0090563">
    <property type="term" value="F:protein-phosphocysteine-sugar phosphotransferase activity"/>
    <property type="evidence" value="ECO:0007669"/>
    <property type="project" value="TreeGrafter"/>
</dbReference>
<feature type="transmembrane region" description="Helical" evidence="12">
    <location>
        <begin position="176"/>
        <end position="199"/>
    </location>
</feature>
<dbReference type="EMBL" id="AZEC01000002">
    <property type="protein sequence ID" value="KRL14085.1"/>
    <property type="molecule type" value="Genomic_DNA"/>
</dbReference>
<dbReference type="InterPro" id="IPR003352">
    <property type="entry name" value="PTS_EIIC"/>
</dbReference>
<evidence type="ECO:0000256" key="8">
    <source>
        <dbReference type="ARBA" id="ARBA00022692"/>
    </source>
</evidence>
<keyword evidence="9 12" id="KW-1133">Transmembrane helix</keyword>
<dbReference type="Pfam" id="PF02378">
    <property type="entry name" value="PTS_EIIC"/>
    <property type="match status" value="1"/>
</dbReference>
<evidence type="ECO:0000313" key="17">
    <source>
        <dbReference type="Proteomes" id="UP000051330"/>
    </source>
</evidence>
<evidence type="ECO:0000259" key="15">
    <source>
        <dbReference type="PROSITE" id="PS51104"/>
    </source>
</evidence>
<dbReference type="InterPro" id="IPR002178">
    <property type="entry name" value="PTS_EIIA_type-2_dom"/>
</dbReference>
<feature type="transmembrane region" description="Helical" evidence="12">
    <location>
        <begin position="211"/>
        <end position="242"/>
    </location>
</feature>
<keyword evidence="8 12" id="KW-0812">Transmembrane</keyword>
<keyword evidence="3" id="KW-1003">Cell membrane</keyword>
<dbReference type="RefSeq" id="WP_057817971.1">
    <property type="nucleotide sequence ID" value="NZ_AZEC01000002.1"/>
</dbReference>
<dbReference type="GO" id="GO:0005886">
    <property type="term" value="C:plasma membrane"/>
    <property type="evidence" value="ECO:0007669"/>
    <property type="project" value="UniProtKB-SubCell"/>
</dbReference>
<dbReference type="InterPro" id="IPR006327">
    <property type="entry name" value="PTS_IIC_fruc"/>
</dbReference>
<feature type="transmembrane region" description="Helical" evidence="12">
    <location>
        <begin position="439"/>
        <end position="460"/>
    </location>
</feature>